<accession>A0ABP8P0I1</accession>
<proteinExistence type="predicted"/>
<gene>
    <name evidence="1" type="ORF">GCM10023094_24410</name>
</gene>
<name>A0ABP8P0I1_9NOCA</name>
<dbReference type="Proteomes" id="UP001501183">
    <property type="component" value="Unassembled WGS sequence"/>
</dbReference>
<dbReference type="EMBL" id="BAABFB010000040">
    <property type="protein sequence ID" value="GAA4479383.1"/>
    <property type="molecule type" value="Genomic_DNA"/>
</dbReference>
<reference evidence="2" key="1">
    <citation type="journal article" date="2019" name="Int. J. Syst. Evol. Microbiol.">
        <title>The Global Catalogue of Microorganisms (GCM) 10K type strain sequencing project: providing services to taxonomists for standard genome sequencing and annotation.</title>
        <authorList>
            <consortium name="The Broad Institute Genomics Platform"/>
            <consortium name="The Broad Institute Genome Sequencing Center for Infectious Disease"/>
            <person name="Wu L."/>
            <person name="Ma J."/>
        </authorList>
    </citation>
    <scope>NUCLEOTIDE SEQUENCE [LARGE SCALE GENOMIC DNA]</scope>
    <source>
        <strain evidence="2">JCM 32206</strain>
    </source>
</reference>
<evidence type="ECO:0000313" key="2">
    <source>
        <dbReference type="Proteomes" id="UP001501183"/>
    </source>
</evidence>
<evidence type="ECO:0008006" key="3">
    <source>
        <dbReference type="Google" id="ProtNLM"/>
    </source>
</evidence>
<keyword evidence="2" id="KW-1185">Reference proteome</keyword>
<sequence>MTEALNGMDWTRIAAQVNAGTVYLEPGVAARCAQHCADLVGKLDALVPVVDSLSEVGGLGTFPSGVALAAKFGRKASGGAYPMDRALADHIEVVQQMQQVFEKIEAMYGAADESAAQGIASAGDGF</sequence>
<evidence type="ECO:0000313" key="1">
    <source>
        <dbReference type="EMBL" id="GAA4479383.1"/>
    </source>
</evidence>
<comment type="caution">
    <text evidence="1">The sequence shown here is derived from an EMBL/GenBank/DDBJ whole genome shotgun (WGS) entry which is preliminary data.</text>
</comment>
<organism evidence="1 2">
    <name type="scientific">Rhodococcus olei</name>
    <dbReference type="NCBI Taxonomy" id="2161675"/>
    <lineage>
        <taxon>Bacteria</taxon>
        <taxon>Bacillati</taxon>
        <taxon>Actinomycetota</taxon>
        <taxon>Actinomycetes</taxon>
        <taxon>Mycobacteriales</taxon>
        <taxon>Nocardiaceae</taxon>
        <taxon>Rhodococcus</taxon>
    </lineage>
</organism>
<protein>
    <recommendedName>
        <fullName evidence="3">Excreted virulence factor EspC (Type VII ESX diderm)</fullName>
    </recommendedName>
</protein>